<feature type="compositionally biased region" description="Basic and acidic residues" evidence="6">
    <location>
        <begin position="341"/>
        <end position="367"/>
    </location>
</feature>
<dbReference type="PROSITE" id="PS50003">
    <property type="entry name" value="PH_DOMAIN"/>
    <property type="match status" value="1"/>
</dbReference>
<dbReference type="GO" id="GO:0097038">
    <property type="term" value="C:perinuclear endoplasmic reticulum"/>
    <property type="evidence" value="ECO:0007669"/>
    <property type="project" value="TreeGrafter"/>
</dbReference>
<organism evidence="8 9">
    <name type="scientific">Parascaris univalens</name>
    <name type="common">Nematode worm</name>
    <dbReference type="NCBI Taxonomy" id="6257"/>
    <lineage>
        <taxon>Eukaryota</taxon>
        <taxon>Metazoa</taxon>
        <taxon>Ecdysozoa</taxon>
        <taxon>Nematoda</taxon>
        <taxon>Chromadorea</taxon>
        <taxon>Rhabditida</taxon>
        <taxon>Spirurina</taxon>
        <taxon>Ascaridomorpha</taxon>
        <taxon>Ascaridoidea</taxon>
        <taxon>Ascarididae</taxon>
        <taxon>Parascaris</taxon>
    </lineage>
</organism>
<dbReference type="GO" id="GO:0005829">
    <property type="term" value="C:cytosol"/>
    <property type="evidence" value="ECO:0007669"/>
    <property type="project" value="TreeGrafter"/>
</dbReference>
<dbReference type="SUPFAM" id="SSF144000">
    <property type="entry name" value="Oxysterol-binding protein-like"/>
    <property type="match status" value="1"/>
</dbReference>
<feature type="compositionally biased region" description="Acidic residues" evidence="6">
    <location>
        <begin position="315"/>
        <end position="331"/>
    </location>
</feature>
<dbReference type="WBParaSite" id="PgR002_g268_t05">
    <property type="protein sequence ID" value="PgR002_g268_t05"/>
    <property type="gene ID" value="PgR002_g268"/>
</dbReference>
<evidence type="ECO:0000256" key="4">
    <source>
        <dbReference type="ARBA" id="ARBA00023055"/>
    </source>
</evidence>
<protein>
    <submittedName>
        <fullName evidence="9">PH domain-containing protein</fullName>
    </submittedName>
</protein>
<evidence type="ECO:0000256" key="1">
    <source>
        <dbReference type="ARBA" id="ARBA00008842"/>
    </source>
</evidence>
<evidence type="ECO:0000313" key="9">
    <source>
        <dbReference type="WBParaSite" id="PgR002_g268_t05"/>
    </source>
</evidence>
<dbReference type="InterPro" id="IPR037239">
    <property type="entry name" value="OSBP_sf"/>
</dbReference>
<keyword evidence="3" id="KW-0597">Phosphoprotein</keyword>
<dbReference type="PANTHER" id="PTHR10972:SF205">
    <property type="entry name" value="OXYSTEROL-BINDING PROTEIN 1"/>
    <property type="match status" value="1"/>
</dbReference>
<dbReference type="InterPro" id="IPR000648">
    <property type="entry name" value="Oxysterol-bd"/>
</dbReference>
<dbReference type="Proteomes" id="UP000887569">
    <property type="component" value="Unplaced"/>
</dbReference>
<feature type="compositionally biased region" description="Basic and acidic residues" evidence="6">
    <location>
        <begin position="375"/>
        <end position="385"/>
    </location>
</feature>
<proteinExistence type="inferred from homology"/>
<sequence>MSTGGEVNSIFRRIYNRWWKRTNSEPDNGDSESSFGEIVRTIASSGNILKSGYLSKKRWKIGSFSKYFVLRDDAKFYYYKSRTDSNIPQNYSGVVQLKDVYIMPHGSRVFSIHSNNGVWRLKAKNSEERDGWVKKLRFARACIQAKEENELVQFTSGCCEQRKQEFDVNALPDLDRLVKELIKCAATLTAHSSELHPSGGHHSARKSNRSKEYFDDRSVTMSIRFKNFKVAAKRYLQQSAAIQDYIRRINEELRYVSEQRTNLIRQLETQAKQLKMISKSARITESGAIIEAKVDTELAKLEDSAIIERNVNDMDSNELSDFDTSDIEADDISVTGSDVSEEQKWKSEEVADESGKAHQQKKGDEKSSVPGRSSSTKEERGKEIIKQTGGSTTQVNDENELSTARDKLISEKRVDDKEVQSSKLHAVRKARDVAEKVNQEPRGPAKHGDPMLLSRSIEMNRIRRTRIPDRKAAGFALWSILKNALGKELSRIPLPVDFNEPLSFIQRMSEVLEYSSLLDSAATIQSSSLQMVYVTAFVISCWSNTPFRTCKPFNPLWSETFEFDRTADLGWKSVAEQVSHHPPIGMLHADGRGWTYDEEMCVISQFQATAMRLYPEGCSMLSFPGTNTLYTWTKKDVKTFVKGFIVGPLTVHNEGICIIQNTTNGERCRIELSPHSFFPSSSSRSFVAKVFSRAGNLLYALEGDWSKYCNLVTGKRLESRQTIWSRRTPPECSHKMYNFSTFAIELNEFEEGVAPTDSRRRPDMRLMENGDWAAANEEKSRLEQKQRAATRRYQEMMESRKPVIERPVWFKKITDTRCEGFRYKYGGNYWKCKKAQDWTRCPDIFGRP</sequence>
<dbReference type="GO" id="GO:0006869">
    <property type="term" value="P:lipid transport"/>
    <property type="evidence" value="ECO:0007669"/>
    <property type="project" value="UniProtKB-KW"/>
</dbReference>
<dbReference type="AlphaFoldDB" id="A0A915A7Z7"/>
<dbReference type="Gene3D" id="2.40.160.120">
    <property type="match status" value="1"/>
</dbReference>
<dbReference type="PANTHER" id="PTHR10972">
    <property type="entry name" value="OXYSTEROL-BINDING PROTEIN-RELATED"/>
    <property type="match status" value="1"/>
</dbReference>
<dbReference type="SUPFAM" id="SSF50729">
    <property type="entry name" value="PH domain-like"/>
    <property type="match status" value="1"/>
</dbReference>
<evidence type="ECO:0000256" key="5">
    <source>
        <dbReference type="ARBA" id="ARBA00023121"/>
    </source>
</evidence>
<evidence type="ECO:0000313" key="8">
    <source>
        <dbReference type="Proteomes" id="UP000887569"/>
    </source>
</evidence>
<dbReference type="Gene3D" id="2.30.29.30">
    <property type="entry name" value="Pleckstrin-homology domain (PH domain)/Phosphotyrosine-binding domain (PTB)"/>
    <property type="match status" value="1"/>
</dbReference>
<keyword evidence="8" id="KW-1185">Reference proteome</keyword>
<feature type="domain" description="PH" evidence="7">
    <location>
        <begin position="47"/>
        <end position="141"/>
    </location>
</feature>
<dbReference type="GO" id="GO:0032934">
    <property type="term" value="F:sterol binding"/>
    <property type="evidence" value="ECO:0007669"/>
    <property type="project" value="TreeGrafter"/>
</dbReference>
<dbReference type="Pfam" id="PF01237">
    <property type="entry name" value="Oxysterol_BP"/>
    <property type="match status" value="1"/>
</dbReference>
<comment type="similarity">
    <text evidence="1">Belongs to the OSBP family.</text>
</comment>
<dbReference type="GO" id="GO:0005886">
    <property type="term" value="C:plasma membrane"/>
    <property type="evidence" value="ECO:0007669"/>
    <property type="project" value="TreeGrafter"/>
</dbReference>
<dbReference type="SMART" id="SM00233">
    <property type="entry name" value="PH"/>
    <property type="match status" value="1"/>
</dbReference>
<reference evidence="9" key="1">
    <citation type="submission" date="2022-11" db="UniProtKB">
        <authorList>
            <consortium name="WormBaseParasite"/>
        </authorList>
    </citation>
    <scope>IDENTIFICATION</scope>
</reference>
<evidence type="ECO:0000259" key="7">
    <source>
        <dbReference type="PROSITE" id="PS50003"/>
    </source>
</evidence>
<name>A0A915A7Z7_PARUN</name>
<feature type="compositionally biased region" description="Basic and acidic residues" evidence="6">
    <location>
        <begin position="403"/>
        <end position="420"/>
    </location>
</feature>
<feature type="compositionally biased region" description="Basic and acidic residues" evidence="6">
    <location>
        <begin position="429"/>
        <end position="439"/>
    </location>
</feature>
<keyword evidence="2" id="KW-0813">Transport</keyword>
<accession>A0A915A7Z7</accession>
<evidence type="ECO:0000256" key="3">
    <source>
        <dbReference type="ARBA" id="ARBA00022553"/>
    </source>
</evidence>
<evidence type="ECO:0000256" key="6">
    <source>
        <dbReference type="SAM" id="MobiDB-lite"/>
    </source>
</evidence>
<keyword evidence="5" id="KW-0446">Lipid-binding</keyword>
<dbReference type="InterPro" id="IPR001849">
    <property type="entry name" value="PH_domain"/>
</dbReference>
<evidence type="ECO:0000256" key="2">
    <source>
        <dbReference type="ARBA" id="ARBA00022448"/>
    </source>
</evidence>
<feature type="region of interest" description="Disordered" evidence="6">
    <location>
        <begin position="315"/>
        <end position="450"/>
    </location>
</feature>
<dbReference type="Pfam" id="PF00169">
    <property type="entry name" value="PH"/>
    <property type="match status" value="1"/>
</dbReference>
<dbReference type="InterPro" id="IPR011993">
    <property type="entry name" value="PH-like_dom_sf"/>
</dbReference>
<keyword evidence="4" id="KW-0445">Lipid transport</keyword>